<evidence type="ECO:0000256" key="1">
    <source>
        <dbReference type="ARBA" id="ARBA00004414"/>
    </source>
</evidence>
<evidence type="ECO:0000256" key="6">
    <source>
        <dbReference type="ARBA" id="ARBA00022833"/>
    </source>
</evidence>
<dbReference type="GO" id="GO:0031902">
    <property type="term" value="C:late endosome membrane"/>
    <property type="evidence" value="ECO:0007669"/>
    <property type="project" value="UniProtKB-SubCell"/>
</dbReference>
<dbReference type="PANTHER" id="PTHR23292">
    <property type="entry name" value="LIPOPOLYSACCHARIDE-INDUCED TUMOR NECROSIS FACTOR-ALPHA FACTOR"/>
    <property type="match status" value="1"/>
</dbReference>
<dbReference type="SMART" id="SM00714">
    <property type="entry name" value="LITAF"/>
    <property type="match status" value="1"/>
</dbReference>
<comment type="caution">
    <text evidence="10">The sequence shown here is derived from an EMBL/GenBank/DDBJ whole genome shotgun (WGS) entry which is preliminary data.</text>
</comment>
<keyword evidence="7 8" id="KW-0472">Membrane</keyword>
<dbReference type="EMBL" id="LUCM01000880">
    <property type="protein sequence ID" value="KAA0199849.1"/>
    <property type="molecule type" value="Genomic_DNA"/>
</dbReference>
<comment type="similarity">
    <text evidence="4">Belongs to the CDIP1/LITAF family.</text>
</comment>
<dbReference type="InterPro" id="IPR006629">
    <property type="entry name" value="LITAF"/>
</dbReference>
<evidence type="ECO:0000256" key="8">
    <source>
        <dbReference type="SAM" id="Phobius"/>
    </source>
</evidence>
<accession>A0A8E0VRC3</accession>
<protein>
    <submittedName>
        <fullName evidence="10">Lipopolysaccharide-induced tumor necrosis factor-alpha factor</fullName>
    </submittedName>
</protein>
<feature type="non-terminal residue" evidence="10">
    <location>
        <position position="128"/>
    </location>
</feature>
<evidence type="ECO:0000256" key="7">
    <source>
        <dbReference type="ARBA" id="ARBA00023136"/>
    </source>
</evidence>
<keyword evidence="8" id="KW-1133">Transmembrane helix</keyword>
<dbReference type="InterPro" id="IPR037519">
    <property type="entry name" value="LITAF_fam"/>
</dbReference>
<dbReference type="OrthoDB" id="5599753at2759"/>
<reference evidence="10" key="1">
    <citation type="submission" date="2019-05" db="EMBL/GenBank/DDBJ databases">
        <title>Annotation for the trematode Fasciolopsis buski.</title>
        <authorList>
            <person name="Choi Y.-J."/>
        </authorList>
    </citation>
    <scope>NUCLEOTIDE SEQUENCE</scope>
    <source>
        <strain evidence="10">HT</strain>
        <tissue evidence="10">Whole worm</tissue>
    </source>
</reference>
<evidence type="ECO:0000256" key="4">
    <source>
        <dbReference type="ARBA" id="ARBA00005975"/>
    </source>
</evidence>
<dbReference type="AlphaFoldDB" id="A0A8E0VRC3"/>
<comment type="subcellular location">
    <subcellularLocation>
        <location evidence="2">Endosome membrane</location>
        <topology evidence="2">Peripheral membrane protein</topology>
    </subcellularLocation>
    <subcellularLocation>
        <location evidence="1">Late endosome membrane</location>
    </subcellularLocation>
    <subcellularLocation>
        <location evidence="3">Lysosome membrane</location>
        <topology evidence="3">Peripheral membrane protein</topology>
        <orientation evidence="3">Cytoplasmic side</orientation>
    </subcellularLocation>
</comment>
<keyword evidence="5" id="KW-0479">Metal-binding</keyword>
<evidence type="ECO:0000256" key="3">
    <source>
        <dbReference type="ARBA" id="ARBA00004630"/>
    </source>
</evidence>
<evidence type="ECO:0000256" key="5">
    <source>
        <dbReference type="ARBA" id="ARBA00022723"/>
    </source>
</evidence>
<dbReference type="PROSITE" id="PS51837">
    <property type="entry name" value="LITAF"/>
    <property type="match status" value="1"/>
</dbReference>
<sequence length="128" mass="14102">GQVSSVTTVRTTLSSPLPDYFIITTILFLLAPRLTPGTVPVVQQPNVCVQQVAFGPSQTITYCGNCNQQVVTHVRYVTGALTWLLCAVIFFFTGPLFCFLIPFCVDDCKDVVHSCPHCNVTLGTYRRL</sequence>
<dbReference type="GO" id="GO:0008270">
    <property type="term" value="F:zinc ion binding"/>
    <property type="evidence" value="ECO:0007669"/>
    <property type="project" value="TreeGrafter"/>
</dbReference>
<gene>
    <name evidence="10" type="ORF">FBUS_07350</name>
</gene>
<keyword evidence="6" id="KW-0862">Zinc</keyword>
<feature type="domain" description="LITAF" evidence="9">
    <location>
        <begin position="43"/>
        <end position="127"/>
    </location>
</feature>
<evidence type="ECO:0000256" key="2">
    <source>
        <dbReference type="ARBA" id="ARBA00004481"/>
    </source>
</evidence>
<dbReference type="Pfam" id="PF10601">
    <property type="entry name" value="zf-LITAF-like"/>
    <property type="match status" value="1"/>
</dbReference>
<proteinExistence type="inferred from homology"/>
<dbReference type="Proteomes" id="UP000728185">
    <property type="component" value="Unassembled WGS sequence"/>
</dbReference>
<keyword evidence="11" id="KW-1185">Reference proteome</keyword>
<dbReference type="GO" id="GO:0005765">
    <property type="term" value="C:lysosomal membrane"/>
    <property type="evidence" value="ECO:0007669"/>
    <property type="project" value="UniProtKB-SubCell"/>
</dbReference>
<evidence type="ECO:0000313" key="11">
    <source>
        <dbReference type="Proteomes" id="UP000728185"/>
    </source>
</evidence>
<evidence type="ECO:0000259" key="9">
    <source>
        <dbReference type="PROSITE" id="PS51837"/>
    </source>
</evidence>
<dbReference type="PANTHER" id="PTHR23292:SF6">
    <property type="entry name" value="FI16602P1-RELATED"/>
    <property type="match status" value="1"/>
</dbReference>
<organism evidence="10 11">
    <name type="scientific">Fasciolopsis buskii</name>
    <dbReference type="NCBI Taxonomy" id="27845"/>
    <lineage>
        <taxon>Eukaryota</taxon>
        <taxon>Metazoa</taxon>
        <taxon>Spiralia</taxon>
        <taxon>Lophotrochozoa</taxon>
        <taxon>Platyhelminthes</taxon>
        <taxon>Trematoda</taxon>
        <taxon>Digenea</taxon>
        <taxon>Plagiorchiida</taxon>
        <taxon>Echinostomata</taxon>
        <taxon>Echinostomatoidea</taxon>
        <taxon>Fasciolidae</taxon>
        <taxon>Fasciolopsis</taxon>
    </lineage>
</organism>
<feature type="transmembrane region" description="Helical" evidence="8">
    <location>
        <begin position="81"/>
        <end position="103"/>
    </location>
</feature>
<name>A0A8E0VRC3_9TREM</name>
<evidence type="ECO:0000313" key="10">
    <source>
        <dbReference type="EMBL" id="KAA0199849.1"/>
    </source>
</evidence>
<keyword evidence="8" id="KW-0812">Transmembrane</keyword>